<dbReference type="EMBL" id="BQKA01000011">
    <property type="protein sequence ID" value="GJM49604.1"/>
    <property type="molecule type" value="Genomic_DNA"/>
</dbReference>
<comment type="caution">
    <text evidence="1">The sequence shown here is derived from an EMBL/GenBank/DDBJ whole genome shotgun (WGS) entry which is preliminary data.</text>
</comment>
<organism evidence="1 3">
    <name type="scientific">Capnocytophaga catalasegens</name>
    <dbReference type="NCBI Taxonomy" id="1004260"/>
    <lineage>
        <taxon>Bacteria</taxon>
        <taxon>Pseudomonadati</taxon>
        <taxon>Bacteroidota</taxon>
        <taxon>Flavobacteriia</taxon>
        <taxon>Flavobacteriales</taxon>
        <taxon>Flavobacteriaceae</taxon>
        <taxon>Capnocytophaga</taxon>
    </lineage>
</organism>
<name>A0AAV5AQJ8_9FLAO</name>
<protein>
    <submittedName>
        <fullName evidence="1">Uncharacterized protein</fullName>
    </submittedName>
</protein>
<evidence type="ECO:0000313" key="3">
    <source>
        <dbReference type="Proteomes" id="UP001207736"/>
    </source>
</evidence>
<sequence>MVVQGEININVFIATDYSYDYKRFQAQDRVKINYYLCDEKDDSDAKEEGELIKKLFEKKCIYTESDEIYSWGNWLNNDVIFSRLSKNKSVLLPDEKIKKNFEEVAKTWLFPNFGISN</sequence>
<evidence type="ECO:0000313" key="2">
    <source>
        <dbReference type="EMBL" id="GJM52913.1"/>
    </source>
</evidence>
<keyword evidence="4" id="KW-1185">Reference proteome</keyword>
<reference evidence="1 4" key="1">
    <citation type="submission" date="2021-11" db="EMBL/GenBank/DDBJ databases">
        <title>Draft genome sequence of Capnocytophaga sp. strain KC07075 isolated from cat oral cavity.</title>
        <authorList>
            <person name="Suzuki M."/>
            <person name="Imaoka K."/>
            <person name="Kimura M."/>
            <person name="Morikawa S."/>
            <person name="Maeda K."/>
        </authorList>
    </citation>
    <scope>NUCLEOTIDE SEQUENCE</scope>
    <source>
        <strain evidence="1">KC07075</strain>
        <strain evidence="2 4">KC07079</strain>
    </source>
</reference>
<accession>A0AAV5AQJ8</accession>
<evidence type="ECO:0000313" key="1">
    <source>
        <dbReference type="EMBL" id="GJM49604.1"/>
    </source>
</evidence>
<dbReference type="AlphaFoldDB" id="A0AAV5AQJ8"/>
<gene>
    <name evidence="1" type="ORF">RCZ15_05790</name>
    <name evidence="2" type="ORF">RCZ16_12300</name>
</gene>
<dbReference type="Proteomes" id="UP001208692">
    <property type="component" value="Unassembled WGS sequence"/>
</dbReference>
<dbReference type="EMBL" id="BQKB01000022">
    <property type="protein sequence ID" value="GJM52913.1"/>
    <property type="molecule type" value="Genomic_DNA"/>
</dbReference>
<evidence type="ECO:0000313" key="4">
    <source>
        <dbReference type="Proteomes" id="UP001208692"/>
    </source>
</evidence>
<dbReference type="Proteomes" id="UP001207736">
    <property type="component" value="Unassembled WGS sequence"/>
</dbReference>
<proteinExistence type="predicted"/>
<dbReference type="RefSeq" id="WP_264845218.1">
    <property type="nucleotide sequence ID" value="NZ_BPMA01000006.1"/>
</dbReference>